<sequence length="255" mass="28376">MASTILDLDIDWKGLAVPFAYVLVLGSALFSFSTIYRKRKAAESANLAPWFGPHLPRNIYLSLLHMQPEDGAEDEKHPRVPDSVLRAALLRRAVEDIQRLIQIRSSKQACQQLLQRGSVGDDLWQRFKRAEKELEEELKDVVQEANALAQGWGQFIFQSAHELTANAKIRERTDEFFGQVAAEREWWEKRRGQIESQFIKELDDEAGEGAAGATAEGGSKGTSTAPPSEDEAVLIDTPGGTPSKSGKEKAQENED</sequence>
<proteinExistence type="predicted"/>
<comment type="caution">
    <text evidence="1">The sequence shown here is derived from an EMBL/GenBank/DDBJ whole genome shotgun (WGS) entry which is preliminary data.</text>
</comment>
<reference evidence="1" key="1">
    <citation type="submission" date="2022-10" db="EMBL/GenBank/DDBJ databases">
        <title>Complete Genome of Trichothecium roseum strain YXFP-22015, a Plant Pathogen Isolated from Citrus.</title>
        <authorList>
            <person name="Wang Y."/>
            <person name="Zhu L."/>
        </authorList>
    </citation>
    <scope>NUCLEOTIDE SEQUENCE</scope>
    <source>
        <strain evidence="1">YXFP-22015</strain>
    </source>
</reference>
<dbReference type="Proteomes" id="UP001163324">
    <property type="component" value="Chromosome 2"/>
</dbReference>
<protein>
    <submittedName>
        <fullName evidence="1">Uncharacterized protein</fullName>
    </submittedName>
</protein>
<gene>
    <name evidence="1" type="ORF">N3K66_002349</name>
</gene>
<name>A0ACC0V9A4_9HYPO</name>
<evidence type="ECO:0000313" key="1">
    <source>
        <dbReference type="EMBL" id="KAI9902997.1"/>
    </source>
</evidence>
<keyword evidence="2" id="KW-1185">Reference proteome</keyword>
<evidence type="ECO:0000313" key="2">
    <source>
        <dbReference type="Proteomes" id="UP001163324"/>
    </source>
</evidence>
<accession>A0ACC0V9A4</accession>
<dbReference type="EMBL" id="CM047941">
    <property type="protein sequence ID" value="KAI9902997.1"/>
    <property type="molecule type" value="Genomic_DNA"/>
</dbReference>
<organism evidence="1 2">
    <name type="scientific">Trichothecium roseum</name>
    <dbReference type="NCBI Taxonomy" id="47278"/>
    <lineage>
        <taxon>Eukaryota</taxon>
        <taxon>Fungi</taxon>
        <taxon>Dikarya</taxon>
        <taxon>Ascomycota</taxon>
        <taxon>Pezizomycotina</taxon>
        <taxon>Sordariomycetes</taxon>
        <taxon>Hypocreomycetidae</taxon>
        <taxon>Hypocreales</taxon>
        <taxon>Hypocreales incertae sedis</taxon>
        <taxon>Trichothecium</taxon>
    </lineage>
</organism>